<evidence type="ECO:0000313" key="3">
    <source>
        <dbReference type="EMBL" id="KAA6386575.1"/>
    </source>
</evidence>
<proteinExistence type="predicted"/>
<feature type="compositionally biased region" description="Basic and acidic residues" evidence="1">
    <location>
        <begin position="32"/>
        <end position="42"/>
    </location>
</feature>
<sequence>MTSVEQETETLSDNSADNQITPNPNPQSIDQEIEKNSIEEQHISPAPGLNQELHSNIRPQQQVLTPEQIRLRQIQREQILLRRARQKAERRRQALRMHEIPVCPSWCHSFYLVIAFIASTVLIIIGEWIGFYSYSTIHFQPYVYVLPNETYIYKTELAKERLYLFYDKKIDRYIHQVPNLTTPIIRGAGKRVLKALRYDCHVWNLIEFKDLIKSRREKVPDNISPERLKEMEETCSILGRTRDHAQDLEKRYQAHLKDIFGVEI</sequence>
<keyword evidence="2" id="KW-1133">Transmembrane helix</keyword>
<dbReference type="AlphaFoldDB" id="A0A5J4VVJ8"/>
<gene>
    <name evidence="3" type="ORF">EZS28_017899</name>
</gene>
<keyword evidence="2" id="KW-0812">Transmembrane</keyword>
<feature type="compositionally biased region" description="Polar residues" evidence="1">
    <location>
        <begin position="11"/>
        <end position="30"/>
    </location>
</feature>
<feature type="region of interest" description="Disordered" evidence="1">
    <location>
        <begin position="1"/>
        <end position="52"/>
    </location>
</feature>
<name>A0A5J4VVJ8_9EUKA</name>
<keyword evidence="2" id="KW-0472">Membrane</keyword>
<evidence type="ECO:0008006" key="5">
    <source>
        <dbReference type="Google" id="ProtNLM"/>
    </source>
</evidence>
<organism evidence="3 4">
    <name type="scientific">Streblomastix strix</name>
    <dbReference type="NCBI Taxonomy" id="222440"/>
    <lineage>
        <taxon>Eukaryota</taxon>
        <taxon>Metamonada</taxon>
        <taxon>Preaxostyla</taxon>
        <taxon>Oxymonadida</taxon>
        <taxon>Streblomastigidae</taxon>
        <taxon>Streblomastix</taxon>
    </lineage>
</organism>
<feature type="compositionally biased region" description="Acidic residues" evidence="1">
    <location>
        <begin position="1"/>
        <end position="10"/>
    </location>
</feature>
<feature type="transmembrane region" description="Helical" evidence="2">
    <location>
        <begin position="110"/>
        <end position="131"/>
    </location>
</feature>
<evidence type="ECO:0000313" key="4">
    <source>
        <dbReference type="Proteomes" id="UP000324800"/>
    </source>
</evidence>
<accession>A0A5J4VVJ8</accession>
<evidence type="ECO:0000256" key="2">
    <source>
        <dbReference type="SAM" id="Phobius"/>
    </source>
</evidence>
<dbReference type="Proteomes" id="UP000324800">
    <property type="component" value="Unassembled WGS sequence"/>
</dbReference>
<dbReference type="EMBL" id="SNRW01004744">
    <property type="protein sequence ID" value="KAA6386575.1"/>
    <property type="molecule type" value="Genomic_DNA"/>
</dbReference>
<protein>
    <recommendedName>
        <fullName evidence="5">Transmembrane protein</fullName>
    </recommendedName>
</protein>
<reference evidence="3 4" key="1">
    <citation type="submission" date="2019-03" db="EMBL/GenBank/DDBJ databases">
        <title>Single cell metagenomics reveals metabolic interactions within the superorganism composed of flagellate Streblomastix strix and complex community of Bacteroidetes bacteria on its surface.</title>
        <authorList>
            <person name="Treitli S.C."/>
            <person name="Kolisko M."/>
            <person name="Husnik F."/>
            <person name="Keeling P."/>
            <person name="Hampl V."/>
        </authorList>
    </citation>
    <scope>NUCLEOTIDE SEQUENCE [LARGE SCALE GENOMIC DNA]</scope>
    <source>
        <strain evidence="3">ST1C</strain>
    </source>
</reference>
<comment type="caution">
    <text evidence="3">The sequence shown here is derived from an EMBL/GenBank/DDBJ whole genome shotgun (WGS) entry which is preliminary data.</text>
</comment>
<evidence type="ECO:0000256" key="1">
    <source>
        <dbReference type="SAM" id="MobiDB-lite"/>
    </source>
</evidence>